<sequence length="238" mass="25291">MTKHLLSAILLCYSAFAFSQNSITSTSTAAGATTTYTFNLVAGSGGQTWNAISAVVVPGSTLPAFAGNASPSSVSNIDVFLNGSTTEANGYLRNFGNGELKIDINQAIPQGTTIKVVIKNVTNPSAPATNLTSKIAFQNSSYANLNSYSAPFNITSGTLSTVEHTSSDHKIVLYPNPATDYIKITSVNSKEKYAIYSFSGQLVLSGEYTADKNIDVRSLLQGSYILTIRNQSIQFIKD</sequence>
<dbReference type="Proteomes" id="UP000273270">
    <property type="component" value="Chromosome"/>
</dbReference>
<evidence type="ECO:0000313" key="5">
    <source>
        <dbReference type="EMBL" id="STC95779.1"/>
    </source>
</evidence>
<accession>A0A3G6N9Q4</accession>
<dbReference type="Proteomes" id="UP000255224">
    <property type="component" value="Unassembled WGS sequence"/>
</dbReference>
<dbReference type="KEGG" id="ccau:EG346_17155"/>
<organism evidence="5 6">
    <name type="scientific">Chryseobacterium carnipullorum</name>
    <dbReference type="NCBI Taxonomy" id="1124835"/>
    <lineage>
        <taxon>Bacteria</taxon>
        <taxon>Pseudomonadati</taxon>
        <taxon>Bacteroidota</taxon>
        <taxon>Flavobacteriia</taxon>
        <taxon>Flavobacteriales</taxon>
        <taxon>Weeksellaceae</taxon>
        <taxon>Chryseobacterium group</taxon>
        <taxon>Chryseobacterium</taxon>
    </lineage>
</organism>
<reference evidence="4" key="2">
    <citation type="submission" date="2018-11" db="EMBL/GenBank/DDBJ databases">
        <title>Proposal to divide the Flavobacteriaceae and reorganize its genera based on Amino Acid Identity values calculated from whole genome sequences.</title>
        <authorList>
            <person name="Nicholson A.C."/>
            <person name="Gulvik C.A."/>
            <person name="Whitney A.M."/>
            <person name="Humrighouse B.W."/>
            <person name="Bell M."/>
            <person name="Holmes B."/>
            <person name="Steigerwalt A."/>
            <person name="Villarma A."/>
            <person name="Sheth M."/>
            <person name="Batra D."/>
            <person name="Pryor J."/>
            <person name="Bernardet J.-F."/>
            <person name="Hugo C."/>
            <person name="Kampfer P."/>
            <person name="Newman J."/>
            <person name="Mcquiston J.R."/>
        </authorList>
    </citation>
    <scope>NUCLEOTIDE SEQUENCE [LARGE SCALE GENOMIC DNA]</scope>
    <source>
        <strain evidence="4">G0188</strain>
    </source>
</reference>
<dbReference type="Pfam" id="PF18962">
    <property type="entry name" value="Por_Secre_tail"/>
    <property type="match status" value="1"/>
</dbReference>
<protein>
    <submittedName>
        <fullName evidence="5">Por secretion system C-terminal sorting domain</fullName>
    </submittedName>
    <submittedName>
        <fullName evidence="4">T9SS C-terminal target domain-containing protein</fullName>
    </submittedName>
</protein>
<feature type="domain" description="Secretion system C-terminal sorting" evidence="3">
    <location>
        <begin position="173"/>
        <end position="236"/>
    </location>
</feature>
<evidence type="ECO:0000313" key="4">
    <source>
        <dbReference type="EMBL" id="AZA49802.1"/>
    </source>
</evidence>
<dbReference type="NCBIfam" id="TIGR04183">
    <property type="entry name" value="Por_Secre_tail"/>
    <property type="match status" value="1"/>
</dbReference>
<accession>A0A376DUC8</accession>
<evidence type="ECO:0000256" key="1">
    <source>
        <dbReference type="ARBA" id="ARBA00022729"/>
    </source>
</evidence>
<dbReference type="EMBL" id="UFVQ01000003">
    <property type="protein sequence ID" value="STC95779.1"/>
    <property type="molecule type" value="Genomic_DNA"/>
</dbReference>
<evidence type="ECO:0000313" key="7">
    <source>
        <dbReference type="Proteomes" id="UP000273270"/>
    </source>
</evidence>
<feature type="signal peptide" evidence="2">
    <location>
        <begin position="1"/>
        <end position="19"/>
    </location>
</feature>
<evidence type="ECO:0000313" key="6">
    <source>
        <dbReference type="Proteomes" id="UP000255224"/>
    </source>
</evidence>
<evidence type="ECO:0000259" key="3">
    <source>
        <dbReference type="Pfam" id="PF18962"/>
    </source>
</evidence>
<proteinExistence type="predicted"/>
<dbReference type="RefSeq" id="WP_123880300.1">
    <property type="nucleotide sequence ID" value="NZ_CP033920.1"/>
</dbReference>
<keyword evidence="1 2" id="KW-0732">Signal</keyword>
<gene>
    <name evidence="4" type="ORF">EG346_17155</name>
    <name evidence="5" type="ORF">NCTC13533_01989</name>
</gene>
<reference evidence="7" key="3">
    <citation type="submission" date="2018-11" db="EMBL/GenBank/DDBJ databases">
        <title>Proposal to divide the Flavobacteriaceae and reorganize its genera based on Amino Acid Identity values calculated from whole genome sequences.</title>
        <authorList>
            <person name="Nicholson A.C."/>
            <person name="Gulvik C.A."/>
            <person name="Whitney A.M."/>
            <person name="Humrighouse B.W."/>
            <person name="Bell M."/>
            <person name="Holmes B."/>
            <person name="Steigerwalt A.G."/>
            <person name="Villarma A."/>
            <person name="Sheth M."/>
            <person name="Batra D."/>
            <person name="Pryor J."/>
            <person name="Bernardet J.-F."/>
            <person name="Hugo C."/>
            <person name="Kampfer P."/>
            <person name="Newman J."/>
            <person name="McQuiston J.R."/>
        </authorList>
    </citation>
    <scope>NUCLEOTIDE SEQUENCE [LARGE SCALE GENOMIC DNA]</scope>
    <source>
        <strain evidence="7">G0188</strain>
    </source>
</reference>
<dbReference type="InterPro" id="IPR026444">
    <property type="entry name" value="Secre_tail"/>
</dbReference>
<keyword evidence="7" id="KW-1185">Reference proteome</keyword>
<name>A0A376DUC8_CHRCU</name>
<reference evidence="5 6" key="1">
    <citation type="submission" date="2018-06" db="EMBL/GenBank/DDBJ databases">
        <authorList>
            <consortium name="Pathogen Informatics"/>
            <person name="Doyle S."/>
        </authorList>
    </citation>
    <scope>NUCLEOTIDE SEQUENCE [LARGE SCALE GENOMIC DNA]</scope>
    <source>
        <strain evidence="5 6">NCTC13533</strain>
    </source>
</reference>
<dbReference type="OrthoDB" id="1467680at2"/>
<dbReference type="AlphaFoldDB" id="A0A376DUC8"/>
<dbReference type="EMBL" id="CP033920">
    <property type="protein sequence ID" value="AZA49802.1"/>
    <property type="molecule type" value="Genomic_DNA"/>
</dbReference>
<feature type="chain" id="PRO_5044586043" evidence="2">
    <location>
        <begin position="20"/>
        <end position="238"/>
    </location>
</feature>
<evidence type="ECO:0000256" key="2">
    <source>
        <dbReference type="SAM" id="SignalP"/>
    </source>
</evidence>